<reference evidence="2" key="1">
    <citation type="submission" date="2022-08" db="UniProtKB">
        <authorList>
            <consortium name="EnsemblMetazoa"/>
        </authorList>
    </citation>
    <scope>IDENTIFICATION</scope>
</reference>
<feature type="compositionally biased region" description="Acidic residues" evidence="1">
    <location>
        <begin position="22"/>
        <end position="80"/>
    </location>
</feature>
<evidence type="ECO:0000256" key="1">
    <source>
        <dbReference type="SAM" id="MobiDB-lite"/>
    </source>
</evidence>
<dbReference type="Proteomes" id="UP000075882">
    <property type="component" value="Unassembled WGS sequence"/>
</dbReference>
<evidence type="ECO:0000313" key="2">
    <source>
        <dbReference type="EnsemblMetazoa" id="ACOM032396-PA.1"/>
    </source>
</evidence>
<sequence>PEKCDIQFNDHAWRVTGTGPAAEEETETTAAEDEAETTAAEEETETTSAEDEAETTAAEEETESTAAEDEAETTAAEDEATTSAESPTTTEEPIDECMEYSPPPPALKHFFTDLVDRSFKNSGVCTGRSKECWNKLQAGLPRFMEDMNQEIVTCDDIFNANMENPRGVSVRRATMQRISQEFGNIQSKCLSSAQSNAATFTCLMKSLPHYVPRSAAYFSSLQNVISQGTNLMSYITSMAQTCYQTAYNTRTEQFNNGMTKLNRCVQGENANNVELNKELDK</sequence>
<dbReference type="EnsemblMetazoa" id="ACOM032396-RA">
    <property type="protein sequence ID" value="ACOM032396-PA.1"/>
    <property type="gene ID" value="ACOM032396"/>
</dbReference>
<accession>A0A8W7PII7</accession>
<feature type="compositionally biased region" description="Low complexity" evidence="1">
    <location>
        <begin position="81"/>
        <end position="91"/>
    </location>
</feature>
<dbReference type="AlphaFoldDB" id="A0A8W7PII7"/>
<organism evidence="2">
    <name type="scientific">Anopheles coluzzii</name>
    <name type="common">African malaria mosquito</name>
    <dbReference type="NCBI Taxonomy" id="1518534"/>
    <lineage>
        <taxon>Eukaryota</taxon>
        <taxon>Metazoa</taxon>
        <taxon>Ecdysozoa</taxon>
        <taxon>Arthropoda</taxon>
        <taxon>Hexapoda</taxon>
        <taxon>Insecta</taxon>
        <taxon>Pterygota</taxon>
        <taxon>Neoptera</taxon>
        <taxon>Endopterygota</taxon>
        <taxon>Diptera</taxon>
        <taxon>Nematocera</taxon>
        <taxon>Culicoidea</taxon>
        <taxon>Culicidae</taxon>
        <taxon>Anophelinae</taxon>
        <taxon>Anopheles</taxon>
    </lineage>
</organism>
<feature type="region of interest" description="Disordered" evidence="1">
    <location>
        <begin position="1"/>
        <end position="103"/>
    </location>
</feature>
<name>A0A8W7PII7_ANOCL</name>
<protein>
    <submittedName>
        <fullName evidence="2">Uncharacterized protein</fullName>
    </submittedName>
</protein>
<proteinExistence type="predicted"/>